<gene>
    <name evidence="1" type="ORF">KCMC57_58410</name>
</gene>
<dbReference type="AlphaFoldDB" id="A0AB33KC72"/>
<accession>A0AB33KC72</accession>
<dbReference type="EMBL" id="AP035881">
    <property type="protein sequence ID" value="BFP49473.1"/>
    <property type="molecule type" value="Genomic_DNA"/>
</dbReference>
<sequence length="63" mass="6290">MISQLAIRGKSSALHTTVLAAPEDGGPAAGQTPGTGRMLEGAVRVSHGDRGRGRVVGTVRPAG</sequence>
<protein>
    <submittedName>
        <fullName evidence="1">Uncharacterized protein</fullName>
    </submittedName>
</protein>
<reference evidence="1" key="1">
    <citation type="submission" date="2024-07" db="EMBL/GenBank/DDBJ databases">
        <title>Complete genome sequences of cellulolytic bacteria, Kitasatospora sp. CMC57 and Streptomyces sp. CMC78, isolated from Japanese agricultural soil.</title>
        <authorList>
            <person name="Hashimoto T."/>
            <person name="Ito M."/>
            <person name="Iwamoto M."/>
            <person name="Fukahori D."/>
            <person name="Shoda T."/>
            <person name="Sakoda M."/>
            <person name="Morohoshi T."/>
            <person name="Mitsuboshi M."/>
            <person name="Nishizawa T."/>
        </authorList>
    </citation>
    <scope>NUCLEOTIDE SEQUENCE</scope>
    <source>
        <strain evidence="1">CMC57</strain>
    </source>
</reference>
<evidence type="ECO:0000313" key="1">
    <source>
        <dbReference type="EMBL" id="BFP49473.1"/>
    </source>
</evidence>
<proteinExistence type="predicted"/>
<organism evidence="1">
    <name type="scientific">Kitasatospora sp. CMC57</name>
    <dbReference type="NCBI Taxonomy" id="3231513"/>
    <lineage>
        <taxon>Bacteria</taxon>
        <taxon>Bacillati</taxon>
        <taxon>Actinomycetota</taxon>
        <taxon>Actinomycetes</taxon>
        <taxon>Kitasatosporales</taxon>
        <taxon>Streptomycetaceae</taxon>
        <taxon>Kitasatospora</taxon>
    </lineage>
</organism>
<name>A0AB33KC72_9ACTN</name>